<dbReference type="RefSeq" id="WP_152841617.1">
    <property type="nucleotide sequence ID" value="NZ_WHUG01000022.1"/>
</dbReference>
<name>A0A6A7NCU3_9BURK</name>
<organism evidence="2 3">
    <name type="scientific">Rugamonas aquatica</name>
    <dbReference type="NCBI Taxonomy" id="2743357"/>
    <lineage>
        <taxon>Bacteria</taxon>
        <taxon>Pseudomonadati</taxon>
        <taxon>Pseudomonadota</taxon>
        <taxon>Betaproteobacteria</taxon>
        <taxon>Burkholderiales</taxon>
        <taxon>Oxalobacteraceae</taxon>
        <taxon>Telluria group</taxon>
        <taxon>Rugamonas</taxon>
    </lineage>
</organism>
<comment type="caution">
    <text evidence="2">The sequence shown here is derived from an EMBL/GenBank/DDBJ whole genome shotgun (WGS) entry which is preliminary data.</text>
</comment>
<keyword evidence="1" id="KW-0732">Signal</keyword>
<dbReference type="Proteomes" id="UP000440498">
    <property type="component" value="Unassembled WGS sequence"/>
</dbReference>
<evidence type="ECO:0000313" key="3">
    <source>
        <dbReference type="Proteomes" id="UP000440498"/>
    </source>
</evidence>
<feature type="chain" id="PRO_5025409661" description="UrcA family protein" evidence="1">
    <location>
        <begin position="23"/>
        <end position="112"/>
    </location>
</feature>
<evidence type="ECO:0000313" key="2">
    <source>
        <dbReference type="EMBL" id="MQA42522.1"/>
    </source>
</evidence>
<protein>
    <recommendedName>
        <fullName evidence="4">UrcA family protein</fullName>
    </recommendedName>
</protein>
<reference evidence="2 3" key="1">
    <citation type="submission" date="2019-10" db="EMBL/GenBank/DDBJ databases">
        <title>Two novel species isolated from a subtropical stream in China.</title>
        <authorList>
            <person name="Lu H."/>
        </authorList>
    </citation>
    <scope>NUCLEOTIDE SEQUENCE [LARGE SCALE GENOMIC DNA]</scope>
    <source>
        <strain evidence="2 3">FT29W</strain>
    </source>
</reference>
<evidence type="ECO:0000256" key="1">
    <source>
        <dbReference type="SAM" id="SignalP"/>
    </source>
</evidence>
<sequence length="112" mass="12127">MAHIRPLIIGMAMACVACAAQATDQTTPPQNAQLQQAEIAKGDPARWYQDDATAAAQLRTLRKEIGAALAEANLACKQGPAAERNRCMQEARATYKQDMANAAQIRAENHQH</sequence>
<dbReference type="AlphaFoldDB" id="A0A6A7NCU3"/>
<proteinExistence type="predicted"/>
<keyword evidence="3" id="KW-1185">Reference proteome</keyword>
<dbReference type="EMBL" id="WHUG01000022">
    <property type="protein sequence ID" value="MQA42522.1"/>
    <property type="molecule type" value="Genomic_DNA"/>
</dbReference>
<gene>
    <name evidence="2" type="ORF">GEV02_30755</name>
</gene>
<accession>A0A6A7NCU3</accession>
<evidence type="ECO:0008006" key="4">
    <source>
        <dbReference type="Google" id="ProtNLM"/>
    </source>
</evidence>
<feature type="signal peptide" evidence="1">
    <location>
        <begin position="1"/>
        <end position="22"/>
    </location>
</feature>